<accession>A0A846I4Q0</accession>
<protein>
    <submittedName>
        <fullName evidence="2">DUF1599 domain-containing protein</fullName>
    </submittedName>
</protein>
<dbReference type="Proteomes" id="UP000473887">
    <property type="component" value="Unassembled WGS sequence"/>
</dbReference>
<name>A0A846I4Q0_CLOBO</name>
<evidence type="ECO:0000259" key="1">
    <source>
        <dbReference type="Pfam" id="PF07659"/>
    </source>
</evidence>
<evidence type="ECO:0000313" key="2">
    <source>
        <dbReference type="EMBL" id="NEZ91966.1"/>
    </source>
</evidence>
<reference evidence="2 3" key="1">
    <citation type="submission" date="2019-02" db="EMBL/GenBank/DDBJ databases">
        <title>Genome sequencing of Clostridium botulinum clinical isolates.</title>
        <authorList>
            <person name="Brunt J."/>
            <person name="Van Vliet A.H.M."/>
            <person name="Stringer S.C."/>
            <person name="Grant K.A."/>
            <person name="Carter A.C."/>
            <person name="Peck M.W."/>
        </authorList>
    </citation>
    <scope>NUCLEOTIDE SEQUENCE [LARGE SCALE GENOMIC DNA]</scope>
    <source>
        <strain evidence="2 3">H142660711</strain>
    </source>
</reference>
<dbReference type="Pfam" id="PF07659">
    <property type="entry name" value="DUF1599"/>
    <property type="match status" value="1"/>
</dbReference>
<organism evidence="2 3">
    <name type="scientific">Clostridium botulinum</name>
    <dbReference type="NCBI Taxonomy" id="1491"/>
    <lineage>
        <taxon>Bacteria</taxon>
        <taxon>Bacillati</taxon>
        <taxon>Bacillota</taxon>
        <taxon>Clostridia</taxon>
        <taxon>Eubacteriales</taxon>
        <taxon>Clostridiaceae</taxon>
        <taxon>Clostridium</taxon>
    </lineage>
</organism>
<dbReference type="InterPro" id="IPR011630">
    <property type="entry name" value="DUF1599"/>
</dbReference>
<comment type="caution">
    <text evidence="2">The sequence shown here is derived from an EMBL/GenBank/DDBJ whole genome shotgun (WGS) entry which is preliminary data.</text>
</comment>
<evidence type="ECO:0000313" key="3">
    <source>
        <dbReference type="Proteomes" id="UP000473887"/>
    </source>
</evidence>
<dbReference type="EMBL" id="SGKC01000013">
    <property type="protein sequence ID" value="NEZ91966.1"/>
    <property type="molecule type" value="Genomic_DNA"/>
</dbReference>
<proteinExistence type="predicted"/>
<sequence>MKKHEEIYEKLNEIYKTKNHDYGDSFGETYSKLGIISAVTRITDKVNRLQSLCTKDALVDESIKDTLIDLANYSIMTLIELEGEE</sequence>
<dbReference type="AlphaFoldDB" id="A0A846I4Q0"/>
<gene>
    <name evidence="2" type="ORF">EXM69_08400</name>
</gene>
<feature type="domain" description="Nucleotide modification associated" evidence="1">
    <location>
        <begin position="18"/>
        <end position="81"/>
    </location>
</feature>